<dbReference type="PANTHER" id="PTHR47992">
    <property type="entry name" value="PROTEIN PHOSPHATASE"/>
    <property type="match status" value="1"/>
</dbReference>
<keyword evidence="3" id="KW-1185">Reference proteome</keyword>
<evidence type="ECO:0000313" key="2">
    <source>
        <dbReference type="EMBL" id="KAA8491396.1"/>
    </source>
</evidence>
<dbReference type="InterPro" id="IPR036457">
    <property type="entry name" value="PPM-type-like_dom_sf"/>
</dbReference>
<dbReference type="AlphaFoldDB" id="A0A5J4YJ12"/>
<dbReference type="CDD" id="cd00143">
    <property type="entry name" value="PP2Cc"/>
    <property type="match status" value="1"/>
</dbReference>
<dbReference type="Pfam" id="PF00481">
    <property type="entry name" value="PP2C"/>
    <property type="match status" value="1"/>
</dbReference>
<dbReference type="PROSITE" id="PS51746">
    <property type="entry name" value="PPM_2"/>
    <property type="match status" value="1"/>
</dbReference>
<evidence type="ECO:0000313" key="3">
    <source>
        <dbReference type="Proteomes" id="UP000324585"/>
    </source>
</evidence>
<sequence>MRGAQRVGEEDASARNVQQDVSDAMRTEVGTVHAEFGDPNQDAMGVARRKGSYVVWGVFDGHGENGEACAQYARDCILGALVDDLDALHDHPDVPQMLRSAFDRAEKELDELHSGATASHSGSTALVAVLASLACAHPESDSQRSQRLFIANTGDAQAVLVCAGVRARADQASAVAARVLCARHHLANLAELERVHALGKALLEGEYMVDPDDTNNVISVTRALGNRDMKRCGLIHTPDITEFRLDEDDCAERLLVLASDGLWNAHGSVSSEQIVQVVLRARDSDSSALPEPARALDAIWALAKGSTDDCTVIVAETDSR</sequence>
<dbReference type="GO" id="GO:0004722">
    <property type="term" value="F:protein serine/threonine phosphatase activity"/>
    <property type="evidence" value="ECO:0007669"/>
    <property type="project" value="InterPro"/>
</dbReference>
<dbReference type="EMBL" id="VRMN01000014">
    <property type="protein sequence ID" value="KAA8491396.1"/>
    <property type="molecule type" value="Genomic_DNA"/>
</dbReference>
<comment type="caution">
    <text evidence="2">The sequence shown here is derived from an EMBL/GenBank/DDBJ whole genome shotgun (WGS) entry which is preliminary data.</text>
</comment>
<evidence type="ECO:0000259" key="1">
    <source>
        <dbReference type="PROSITE" id="PS51746"/>
    </source>
</evidence>
<dbReference type="InterPro" id="IPR001932">
    <property type="entry name" value="PPM-type_phosphatase-like_dom"/>
</dbReference>
<proteinExistence type="predicted"/>
<gene>
    <name evidence="2" type="ORF">FVE85_7817</name>
</gene>
<accession>A0A5J4YJ12</accession>
<dbReference type="Gene3D" id="3.60.40.10">
    <property type="entry name" value="PPM-type phosphatase domain"/>
    <property type="match status" value="1"/>
</dbReference>
<feature type="domain" description="PPM-type phosphatase" evidence="1">
    <location>
        <begin position="26"/>
        <end position="317"/>
    </location>
</feature>
<reference evidence="3" key="1">
    <citation type="journal article" date="2019" name="Nat. Commun.">
        <title>Expansion of phycobilisome linker gene families in mesophilic red algae.</title>
        <authorList>
            <person name="Lee J."/>
            <person name="Kim D."/>
            <person name="Bhattacharya D."/>
            <person name="Yoon H.S."/>
        </authorList>
    </citation>
    <scope>NUCLEOTIDE SEQUENCE [LARGE SCALE GENOMIC DNA]</scope>
    <source>
        <strain evidence="3">CCMP 1328</strain>
    </source>
</reference>
<dbReference type="OrthoDB" id="3868at2759"/>
<dbReference type="SUPFAM" id="SSF81606">
    <property type="entry name" value="PP2C-like"/>
    <property type="match status" value="1"/>
</dbReference>
<organism evidence="2 3">
    <name type="scientific">Porphyridium purpureum</name>
    <name type="common">Red alga</name>
    <name type="synonym">Porphyridium cruentum</name>
    <dbReference type="NCBI Taxonomy" id="35688"/>
    <lineage>
        <taxon>Eukaryota</taxon>
        <taxon>Rhodophyta</taxon>
        <taxon>Bangiophyceae</taxon>
        <taxon>Porphyridiales</taxon>
        <taxon>Porphyridiaceae</taxon>
        <taxon>Porphyridium</taxon>
    </lineage>
</organism>
<dbReference type="SMART" id="SM00332">
    <property type="entry name" value="PP2Cc"/>
    <property type="match status" value="1"/>
</dbReference>
<dbReference type="Proteomes" id="UP000324585">
    <property type="component" value="Unassembled WGS sequence"/>
</dbReference>
<protein>
    <recommendedName>
        <fullName evidence="1">PPM-type phosphatase domain-containing protein</fullName>
    </recommendedName>
</protein>
<dbReference type="InterPro" id="IPR015655">
    <property type="entry name" value="PP2C"/>
</dbReference>
<name>A0A5J4YJ12_PORPP</name>
<dbReference type="OMA" id="EVSPMIG"/>